<evidence type="ECO:0000256" key="4">
    <source>
        <dbReference type="ARBA" id="ARBA00023136"/>
    </source>
</evidence>
<dbReference type="PANTHER" id="PTHR13531:SF0">
    <property type="entry name" value="GEO07735P1-RELATED"/>
    <property type="match status" value="1"/>
</dbReference>
<comment type="subcellular location">
    <subcellularLocation>
        <location evidence="1">Membrane</location>
        <topology evidence="1">Multi-pass membrane protein</topology>
    </subcellularLocation>
</comment>
<proteinExistence type="predicted"/>
<keyword evidence="2 6" id="KW-0812">Transmembrane</keyword>
<feature type="region of interest" description="Disordered" evidence="5">
    <location>
        <begin position="211"/>
        <end position="240"/>
    </location>
</feature>
<feature type="transmembrane region" description="Helical" evidence="6">
    <location>
        <begin position="48"/>
        <end position="67"/>
    </location>
</feature>
<dbReference type="EMBL" id="JAVFWL010000002">
    <property type="protein sequence ID" value="KAK6736698.1"/>
    <property type="molecule type" value="Genomic_DNA"/>
</dbReference>
<evidence type="ECO:0000313" key="7">
    <source>
        <dbReference type="EMBL" id="KAK6736698.1"/>
    </source>
</evidence>
<feature type="transmembrane region" description="Helical" evidence="6">
    <location>
        <begin position="20"/>
        <end position="36"/>
    </location>
</feature>
<keyword evidence="3 6" id="KW-1133">Transmembrane helix</keyword>
<dbReference type="InterPro" id="IPR019184">
    <property type="entry name" value="Uncharacterised_TM-17"/>
</dbReference>
<feature type="transmembrane region" description="Helical" evidence="6">
    <location>
        <begin position="79"/>
        <end position="99"/>
    </location>
</feature>
<reference evidence="7 8" key="1">
    <citation type="submission" date="2023-08" db="EMBL/GenBank/DDBJ databases">
        <title>A Necator americanus chromosomal reference genome.</title>
        <authorList>
            <person name="Ilik V."/>
            <person name="Petrzelkova K.J."/>
            <person name="Pardy F."/>
            <person name="Fuh T."/>
            <person name="Niatou-Singa F.S."/>
            <person name="Gouil Q."/>
            <person name="Baker L."/>
            <person name="Ritchie M.E."/>
            <person name="Jex A.R."/>
            <person name="Gazzola D."/>
            <person name="Li H."/>
            <person name="Toshio Fujiwara R."/>
            <person name="Zhan B."/>
            <person name="Aroian R.V."/>
            <person name="Pafco B."/>
            <person name="Schwarz E.M."/>
        </authorList>
    </citation>
    <scope>NUCLEOTIDE SEQUENCE [LARGE SCALE GENOMIC DNA]</scope>
    <source>
        <strain evidence="7 8">Aroian</strain>
        <tissue evidence="7">Whole animal</tissue>
    </source>
</reference>
<feature type="transmembrane region" description="Helical" evidence="6">
    <location>
        <begin position="142"/>
        <end position="169"/>
    </location>
</feature>
<organism evidence="7 8">
    <name type="scientific">Necator americanus</name>
    <name type="common">Human hookworm</name>
    <dbReference type="NCBI Taxonomy" id="51031"/>
    <lineage>
        <taxon>Eukaryota</taxon>
        <taxon>Metazoa</taxon>
        <taxon>Ecdysozoa</taxon>
        <taxon>Nematoda</taxon>
        <taxon>Chromadorea</taxon>
        <taxon>Rhabditida</taxon>
        <taxon>Rhabditina</taxon>
        <taxon>Rhabditomorpha</taxon>
        <taxon>Strongyloidea</taxon>
        <taxon>Ancylostomatidae</taxon>
        <taxon>Bunostominae</taxon>
        <taxon>Necator</taxon>
    </lineage>
</organism>
<dbReference type="Pfam" id="PF09799">
    <property type="entry name" value="Transmemb_17"/>
    <property type="match status" value="1"/>
</dbReference>
<evidence type="ECO:0000256" key="2">
    <source>
        <dbReference type="ARBA" id="ARBA00022692"/>
    </source>
</evidence>
<name>A0ABR1CGN4_NECAM</name>
<comment type="caution">
    <text evidence="7">The sequence shown here is derived from an EMBL/GenBank/DDBJ whole genome shotgun (WGS) entry which is preliminary data.</text>
</comment>
<keyword evidence="4 6" id="KW-0472">Membrane</keyword>
<evidence type="ECO:0000256" key="3">
    <source>
        <dbReference type="ARBA" id="ARBA00022989"/>
    </source>
</evidence>
<keyword evidence="8" id="KW-1185">Reference proteome</keyword>
<evidence type="ECO:0000256" key="5">
    <source>
        <dbReference type="SAM" id="MobiDB-lite"/>
    </source>
</evidence>
<evidence type="ECO:0000313" key="8">
    <source>
        <dbReference type="Proteomes" id="UP001303046"/>
    </source>
</evidence>
<protein>
    <submittedName>
        <fullName evidence="7">Uncharacterized protein</fullName>
    </submittedName>
</protein>
<gene>
    <name evidence="7" type="primary">Necator_chrII.g7204</name>
    <name evidence="7" type="ORF">RB195_019411</name>
</gene>
<dbReference type="Proteomes" id="UP001303046">
    <property type="component" value="Unassembled WGS sequence"/>
</dbReference>
<evidence type="ECO:0000256" key="1">
    <source>
        <dbReference type="ARBA" id="ARBA00004141"/>
    </source>
</evidence>
<accession>A0ABR1CGN4</accession>
<sequence>MTSNVRSSLVYELFIHAHRIYSVMFFIAMIFIYFYKGSVLPYQYHVRVLELLIILAFAPIEAIRLSWGSRGNLTETPVFLGFSILLSVPLLLILLYLAVFQNYVHKRERLGKHSQNFLGKGSDCISYTTLFPVFGMNAAKKLCVLLIEAIIVGVSSILVIIETIVGLALCATLSTGAVIVLQVRGSATGTAQSTVRKCPCAFHPSDTIDSPRKSLSTLGRDLEPQNYGELNELTHPKRVE</sequence>
<evidence type="ECO:0000256" key="6">
    <source>
        <dbReference type="SAM" id="Phobius"/>
    </source>
</evidence>
<dbReference type="PANTHER" id="PTHR13531">
    <property type="entry name" value="GEO07735P1-RELATED-RELATED"/>
    <property type="match status" value="1"/>
</dbReference>